<organism evidence="2 3">
    <name type="scientific">Edaphochlamys debaryana</name>
    <dbReference type="NCBI Taxonomy" id="47281"/>
    <lineage>
        <taxon>Eukaryota</taxon>
        <taxon>Viridiplantae</taxon>
        <taxon>Chlorophyta</taxon>
        <taxon>core chlorophytes</taxon>
        <taxon>Chlorophyceae</taxon>
        <taxon>CS clade</taxon>
        <taxon>Chlamydomonadales</taxon>
        <taxon>Chlamydomonadales incertae sedis</taxon>
        <taxon>Edaphochlamys</taxon>
    </lineage>
</organism>
<dbReference type="EMBL" id="JAEHOE010000006">
    <property type="protein sequence ID" value="KAG2499721.1"/>
    <property type="molecule type" value="Genomic_DNA"/>
</dbReference>
<feature type="compositionally biased region" description="Gly residues" evidence="1">
    <location>
        <begin position="241"/>
        <end position="255"/>
    </location>
</feature>
<name>A0A836C424_9CHLO</name>
<dbReference type="Proteomes" id="UP000612055">
    <property type="component" value="Unassembled WGS sequence"/>
</dbReference>
<feature type="region of interest" description="Disordered" evidence="1">
    <location>
        <begin position="210"/>
        <end position="271"/>
    </location>
</feature>
<feature type="region of interest" description="Disordered" evidence="1">
    <location>
        <begin position="843"/>
        <end position="868"/>
    </location>
</feature>
<evidence type="ECO:0000313" key="2">
    <source>
        <dbReference type="EMBL" id="KAG2499721.1"/>
    </source>
</evidence>
<reference evidence="2" key="1">
    <citation type="journal article" date="2020" name="bioRxiv">
        <title>Comparative genomics of Chlamydomonas.</title>
        <authorList>
            <person name="Craig R.J."/>
            <person name="Hasan A.R."/>
            <person name="Ness R.W."/>
            <person name="Keightley P.D."/>
        </authorList>
    </citation>
    <scope>NUCLEOTIDE SEQUENCE</scope>
    <source>
        <strain evidence="2">CCAP 11/70</strain>
    </source>
</reference>
<sequence length="1146" mass="117873">MTTTTTTIDSIWARRGPRMAVRCPVLLDELRGACGNDEAALLTYLQRLHAQLDSELEALLHATLEFVENPEAPRGSRVTVQGVVTSTTPPPLPHGNICPMSVEVTVVGAGVVGPGCVPDVARVVRLTIEEALKAPRVAPRPPAAVHDGIVAPAVDPVEQCAAEAAAATAALRVAVTEGASPAQQQARAEMATLSLRIAQLSQLAYGTAAGGGGGGGGGAAAGARRVRPREEDEENEDEDGALGGGGSAGGSGTGGRRAAPAVRGGAGASGDGGVQTHYTSIHWVQQLVHGAHVASAAAAAASTAGAAAGAAGAAGGGAAPGGTEEDAAAEAAMLASRVRQEWALFAVCRFCSNSAPRHVMILDAAGWCVGCGRFSGGPRQILCATCDSLLRANHAFRTGHLCSVLQLMFPTLSIVGVSESRVATTAAGGDGRRDKRIDLAVQIRFVPSQHRYFEIVEGTPARFVLPARWPNTMRGLFVVLERVDSAELTQSSWLAKLEWAKFIALSGMRQGQKQYRQATVVFIVQANSQKTFMHHQRLFEWEWIAALIHEIADLPPVLSRGKSSFLLLLLGHSNGGSGGSGTGGSGSGSGQSSGGGASPSSLQQRFPAVPMPPTPRPGCSGARNDDDAEQRAASSSGGGGGGSGAGADEHAAVAAAADDDDTPSPAMVEDHIGRMRLRSSVAANFGDDAVDDEAAGAPAAEDGGRGRGRGRGRGSAAATAGGDSGGEAPTTGREGCRAPRGRRGRRGGRGRRGRGGGADVDGSGAGDGARGTDGTGAAAGAAGAAATTTTTAARRVTIDMLRAIHLEPTLCTVPGSAQPIFDAVKVIRGDALSYPEAAAAQAQAAQANQRRAREAPAPEPAGAGQDERLRRMEEMMSELMRNMAVELLVAGLADVKGVVARVIDGAGAQAVSAALETLLYDADWAAKVCKGRMNSILQFPMYGRTGVSSMWDRYFAAAQSPLRDEVTAKFETELAEATMKATVKVMAAKTVEKAKPPPPPKPTQTGGYGQGGGGRGYVGGRFPPQQQQQLGRGRGQPPSPAPAAVAGSAGVDALQQLWAGLNAYGCPPVEPDFLLAVVQKIREERANVTLVVPYWPAQAWWQQLMELAVDLVFLPAGTALFERPQEGAAGSLPPPQWPTVAVRIEW</sequence>
<feature type="compositionally biased region" description="Gly residues" evidence="1">
    <location>
        <begin position="210"/>
        <end position="220"/>
    </location>
</feature>
<feature type="compositionally biased region" description="Low complexity" evidence="1">
    <location>
        <begin position="775"/>
        <end position="789"/>
    </location>
</feature>
<dbReference type="OrthoDB" id="534186at2759"/>
<feature type="compositionally biased region" description="Gly residues" evidence="1">
    <location>
        <begin position="1006"/>
        <end position="1019"/>
    </location>
</feature>
<evidence type="ECO:0000256" key="1">
    <source>
        <dbReference type="SAM" id="MobiDB-lite"/>
    </source>
</evidence>
<feature type="compositionally biased region" description="Low complexity" evidence="1">
    <location>
        <begin position="1020"/>
        <end position="1031"/>
    </location>
</feature>
<feature type="region of interest" description="Disordered" evidence="1">
    <location>
        <begin position="689"/>
        <end position="789"/>
    </location>
</feature>
<dbReference type="PANTHER" id="PTHR48125:SF10">
    <property type="entry name" value="OS12G0136300 PROTEIN"/>
    <property type="match status" value="1"/>
</dbReference>
<keyword evidence="3" id="KW-1185">Reference proteome</keyword>
<protein>
    <submittedName>
        <fullName evidence="2">Uncharacterized protein</fullName>
    </submittedName>
</protein>
<feature type="compositionally biased region" description="Gly residues" evidence="1">
    <location>
        <begin position="636"/>
        <end position="645"/>
    </location>
</feature>
<gene>
    <name evidence="2" type="ORF">HYH03_002655</name>
</gene>
<feature type="region of interest" description="Disordered" evidence="1">
    <location>
        <begin position="577"/>
        <end position="667"/>
    </location>
</feature>
<feature type="compositionally biased region" description="Gly residues" evidence="1">
    <location>
        <begin position="755"/>
        <end position="774"/>
    </location>
</feature>
<feature type="compositionally biased region" description="Acidic residues" evidence="1">
    <location>
        <begin position="231"/>
        <end position="240"/>
    </location>
</feature>
<feature type="region of interest" description="Disordered" evidence="1">
    <location>
        <begin position="991"/>
        <end position="1046"/>
    </location>
</feature>
<evidence type="ECO:0000313" key="3">
    <source>
        <dbReference type="Proteomes" id="UP000612055"/>
    </source>
</evidence>
<proteinExistence type="predicted"/>
<feature type="compositionally biased region" description="Basic residues" evidence="1">
    <location>
        <begin position="739"/>
        <end position="754"/>
    </location>
</feature>
<feature type="compositionally biased region" description="Gly residues" evidence="1">
    <location>
        <begin position="577"/>
        <end position="597"/>
    </location>
</feature>
<dbReference type="PANTHER" id="PTHR48125">
    <property type="entry name" value="LP07818P1"/>
    <property type="match status" value="1"/>
</dbReference>
<accession>A0A836C424</accession>
<comment type="caution">
    <text evidence="2">The sequence shown here is derived from an EMBL/GenBank/DDBJ whole genome shotgun (WGS) entry which is preliminary data.</text>
</comment>
<dbReference type="AlphaFoldDB" id="A0A836C424"/>